<evidence type="ECO:0000256" key="6">
    <source>
        <dbReference type="ARBA" id="ARBA00022801"/>
    </source>
</evidence>
<comment type="subcellular location">
    <subcellularLocation>
        <location evidence="2">Nucleus</location>
    </subcellularLocation>
</comment>
<reference evidence="9" key="1">
    <citation type="submission" date="2022-03" db="EMBL/GenBank/DDBJ databases">
        <authorList>
            <person name="Sayadi A."/>
        </authorList>
    </citation>
    <scope>NUCLEOTIDE SEQUENCE</scope>
</reference>
<dbReference type="Proteomes" id="UP001152888">
    <property type="component" value="Unassembled WGS sequence"/>
</dbReference>
<comment type="caution">
    <text evidence="9">The sequence shown here is derived from an EMBL/GenBank/DDBJ whole genome shotgun (WGS) entry which is preliminary data.</text>
</comment>
<sequence length="236" mass="27039">MAVNPVFVNFDVCFRHLIENVLASRSLRLQFRNIRDTSNPLEIPDKFKKLFRLNKAAIDLITQLQEYVGEASRRDTTFSSADFWRIAQFPDVIGVIDCTHIAIVPPKIDDPVNPSIAYINRKGFHSVNVQAIFDSQLMLTNVNAKYSEAVHDAAIWDSSNIQTHLGQKYEDGRRNCYLLGDSGYHLQPWLMTPILETRPNTPEEQEYEDNDNSDDILKRLVTAAILILLQFQAIIF</sequence>
<evidence type="ECO:0000313" key="10">
    <source>
        <dbReference type="Proteomes" id="UP001152888"/>
    </source>
</evidence>
<dbReference type="GO" id="GO:0005634">
    <property type="term" value="C:nucleus"/>
    <property type="evidence" value="ECO:0007669"/>
    <property type="project" value="UniProtKB-SubCell"/>
</dbReference>
<dbReference type="Pfam" id="PF13359">
    <property type="entry name" value="DDE_Tnp_4"/>
    <property type="match status" value="1"/>
</dbReference>
<keyword evidence="5" id="KW-0479">Metal-binding</keyword>
<name>A0A9P0L7A7_ACAOB</name>
<evidence type="ECO:0000256" key="3">
    <source>
        <dbReference type="ARBA" id="ARBA00006958"/>
    </source>
</evidence>
<keyword evidence="6" id="KW-0378">Hydrolase</keyword>
<proteinExistence type="inferred from homology"/>
<protein>
    <recommendedName>
        <fullName evidence="8">DDE Tnp4 domain-containing protein</fullName>
    </recommendedName>
</protein>
<dbReference type="GO" id="GO:0004518">
    <property type="term" value="F:nuclease activity"/>
    <property type="evidence" value="ECO:0007669"/>
    <property type="project" value="UniProtKB-KW"/>
</dbReference>
<evidence type="ECO:0000256" key="7">
    <source>
        <dbReference type="ARBA" id="ARBA00023242"/>
    </source>
</evidence>
<comment type="similarity">
    <text evidence="3">Belongs to the HARBI1 family.</text>
</comment>
<evidence type="ECO:0000256" key="4">
    <source>
        <dbReference type="ARBA" id="ARBA00022722"/>
    </source>
</evidence>
<dbReference type="InterPro" id="IPR027806">
    <property type="entry name" value="HARBI1_dom"/>
</dbReference>
<keyword evidence="7" id="KW-0539">Nucleus</keyword>
<evidence type="ECO:0000256" key="1">
    <source>
        <dbReference type="ARBA" id="ARBA00001968"/>
    </source>
</evidence>
<dbReference type="AlphaFoldDB" id="A0A9P0L7A7"/>
<dbReference type="GO" id="GO:0016787">
    <property type="term" value="F:hydrolase activity"/>
    <property type="evidence" value="ECO:0007669"/>
    <property type="project" value="UniProtKB-KW"/>
</dbReference>
<keyword evidence="4" id="KW-0540">Nuclease</keyword>
<gene>
    <name evidence="9" type="ORF">ACAOBT_LOCUS18789</name>
</gene>
<organism evidence="9 10">
    <name type="scientific">Acanthoscelides obtectus</name>
    <name type="common">Bean weevil</name>
    <name type="synonym">Bruchus obtectus</name>
    <dbReference type="NCBI Taxonomy" id="200917"/>
    <lineage>
        <taxon>Eukaryota</taxon>
        <taxon>Metazoa</taxon>
        <taxon>Ecdysozoa</taxon>
        <taxon>Arthropoda</taxon>
        <taxon>Hexapoda</taxon>
        <taxon>Insecta</taxon>
        <taxon>Pterygota</taxon>
        <taxon>Neoptera</taxon>
        <taxon>Endopterygota</taxon>
        <taxon>Coleoptera</taxon>
        <taxon>Polyphaga</taxon>
        <taxon>Cucujiformia</taxon>
        <taxon>Chrysomeloidea</taxon>
        <taxon>Chrysomelidae</taxon>
        <taxon>Bruchinae</taxon>
        <taxon>Bruchini</taxon>
        <taxon>Acanthoscelides</taxon>
    </lineage>
</organism>
<evidence type="ECO:0000259" key="8">
    <source>
        <dbReference type="Pfam" id="PF13359"/>
    </source>
</evidence>
<comment type="cofactor">
    <cofactor evidence="1">
        <name>a divalent metal cation</name>
        <dbReference type="ChEBI" id="CHEBI:60240"/>
    </cofactor>
</comment>
<evidence type="ECO:0000256" key="2">
    <source>
        <dbReference type="ARBA" id="ARBA00004123"/>
    </source>
</evidence>
<dbReference type="GO" id="GO:0046872">
    <property type="term" value="F:metal ion binding"/>
    <property type="evidence" value="ECO:0007669"/>
    <property type="project" value="UniProtKB-KW"/>
</dbReference>
<feature type="domain" description="DDE Tnp4" evidence="8">
    <location>
        <begin position="96"/>
        <end position="208"/>
    </location>
</feature>
<dbReference type="OrthoDB" id="6660466at2759"/>
<keyword evidence="10" id="KW-1185">Reference proteome</keyword>
<dbReference type="PANTHER" id="PTHR22930:SF85">
    <property type="entry name" value="GH03217P-RELATED"/>
    <property type="match status" value="1"/>
</dbReference>
<dbReference type="InterPro" id="IPR045249">
    <property type="entry name" value="HARBI1-like"/>
</dbReference>
<dbReference type="PANTHER" id="PTHR22930">
    <property type="match status" value="1"/>
</dbReference>
<evidence type="ECO:0000256" key="5">
    <source>
        <dbReference type="ARBA" id="ARBA00022723"/>
    </source>
</evidence>
<evidence type="ECO:0000313" key="9">
    <source>
        <dbReference type="EMBL" id="CAH1989001.1"/>
    </source>
</evidence>
<dbReference type="EMBL" id="CAKOFQ010007054">
    <property type="protein sequence ID" value="CAH1989001.1"/>
    <property type="molecule type" value="Genomic_DNA"/>
</dbReference>
<accession>A0A9P0L7A7</accession>